<dbReference type="Gene3D" id="1.10.10.10">
    <property type="entry name" value="Winged helix-like DNA-binding domain superfamily/Winged helix DNA-binding domain"/>
    <property type="match status" value="1"/>
</dbReference>
<protein>
    <submittedName>
        <fullName evidence="2">Alpha/beta fold hydrolase</fullName>
    </submittedName>
</protein>
<dbReference type="InterPro" id="IPR016032">
    <property type="entry name" value="Sig_transdc_resp-reg_C-effctor"/>
</dbReference>
<dbReference type="InParanoid" id="A0A545AML0"/>
<dbReference type="InterPro" id="IPR050471">
    <property type="entry name" value="AB_hydrolase"/>
</dbReference>
<dbReference type="SUPFAM" id="SSF53474">
    <property type="entry name" value="alpha/beta-Hydrolases"/>
    <property type="match status" value="1"/>
</dbReference>
<dbReference type="Gene3D" id="3.40.50.1820">
    <property type="entry name" value="alpha/beta hydrolase"/>
    <property type="match status" value="1"/>
</dbReference>
<dbReference type="PRINTS" id="PR00038">
    <property type="entry name" value="HTHLUXR"/>
</dbReference>
<reference evidence="2 3" key="1">
    <citation type="submission" date="2019-07" db="EMBL/GenBank/DDBJ databases">
        <title>Cryptosporangium phraense sp. nov., isolated from plant litter.</title>
        <authorList>
            <person name="Suriyachadkun C."/>
        </authorList>
    </citation>
    <scope>NUCLEOTIDE SEQUENCE [LARGE SCALE GENOMIC DNA]</scope>
    <source>
        <strain evidence="2 3">A-T 5661</strain>
    </source>
</reference>
<dbReference type="CDD" id="cd06170">
    <property type="entry name" value="LuxR_C_like"/>
    <property type="match status" value="1"/>
</dbReference>
<dbReference type="PRINTS" id="PR00111">
    <property type="entry name" value="ABHYDROLASE"/>
</dbReference>
<dbReference type="AlphaFoldDB" id="A0A545AML0"/>
<dbReference type="SMART" id="SM00421">
    <property type="entry name" value="HTH_LUXR"/>
    <property type="match status" value="1"/>
</dbReference>
<dbReference type="Pfam" id="PF00196">
    <property type="entry name" value="GerE"/>
    <property type="match status" value="1"/>
</dbReference>
<dbReference type="Pfam" id="PF00561">
    <property type="entry name" value="Abhydrolase_1"/>
    <property type="match status" value="1"/>
</dbReference>
<evidence type="ECO:0000259" key="1">
    <source>
        <dbReference type="PROSITE" id="PS50043"/>
    </source>
</evidence>
<dbReference type="PROSITE" id="PS50043">
    <property type="entry name" value="HTH_LUXR_2"/>
    <property type="match status" value="1"/>
</dbReference>
<dbReference type="EMBL" id="VIRS01000017">
    <property type="protein sequence ID" value="TQS42553.1"/>
    <property type="molecule type" value="Genomic_DNA"/>
</dbReference>
<comment type="caution">
    <text evidence="2">The sequence shown here is derived from an EMBL/GenBank/DDBJ whole genome shotgun (WGS) entry which is preliminary data.</text>
</comment>
<dbReference type="InterPro" id="IPR000792">
    <property type="entry name" value="Tscrpt_reg_LuxR_C"/>
</dbReference>
<gene>
    <name evidence="2" type="ORF">FL583_22940</name>
</gene>
<name>A0A545AML0_9ACTN</name>
<dbReference type="OrthoDB" id="27092at2"/>
<dbReference type="Proteomes" id="UP000317982">
    <property type="component" value="Unassembled WGS sequence"/>
</dbReference>
<proteinExistence type="predicted"/>
<dbReference type="SUPFAM" id="SSF46894">
    <property type="entry name" value="C-terminal effector domain of the bipartite response regulators"/>
    <property type="match status" value="1"/>
</dbReference>
<keyword evidence="3" id="KW-1185">Reference proteome</keyword>
<dbReference type="GO" id="GO:0016787">
    <property type="term" value="F:hydrolase activity"/>
    <property type="evidence" value="ECO:0007669"/>
    <property type="project" value="UniProtKB-KW"/>
</dbReference>
<sequence length="345" mass="36312">MTDQRIGFVAVPGGRIAYAEVGSGPPLVLPTPWISHLELDWESPEYRTFLGALARTHRVVRYDRLGCGLSDRPELVGAVAPSVAHDTAVLSALIDGLGLETTALFGFSIGAGAALGYAAAHPGRVSRLAVFGGYAEGARTAPDALREAILATIRAHWGAGSRVLADVWMPGEPASVREDFVRLQRSAADAETAAAVLAAVYDVDIRGVLGSIEAPTLVLHRRDDRAIPFALGREVAAGIAGARLVPLDGNVHPPWLGDPAPVLDALLPFLGADAPPEAAVETGVLTEREREVLRLVARGFNDAEIASELVLSAHTVHRHVANIRRKLDQPSRAAAAATGIRLGLI</sequence>
<dbReference type="PANTHER" id="PTHR43433:SF8">
    <property type="entry name" value="BIFUNCTIONAL LIPASE_ADENYLATE CYCLASE LIPJ"/>
    <property type="match status" value="1"/>
</dbReference>
<dbReference type="PANTHER" id="PTHR43433">
    <property type="entry name" value="HYDROLASE, ALPHA/BETA FOLD FAMILY PROTEIN"/>
    <property type="match status" value="1"/>
</dbReference>
<dbReference type="GO" id="GO:0003677">
    <property type="term" value="F:DNA binding"/>
    <property type="evidence" value="ECO:0007669"/>
    <property type="project" value="InterPro"/>
</dbReference>
<evidence type="ECO:0000313" key="3">
    <source>
        <dbReference type="Proteomes" id="UP000317982"/>
    </source>
</evidence>
<dbReference type="InterPro" id="IPR029058">
    <property type="entry name" value="AB_hydrolase_fold"/>
</dbReference>
<organism evidence="2 3">
    <name type="scientific">Cryptosporangium phraense</name>
    <dbReference type="NCBI Taxonomy" id="2593070"/>
    <lineage>
        <taxon>Bacteria</taxon>
        <taxon>Bacillati</taxon>
        <taxon>Actinomycetota</taxon>
        <taxon>Actinomycetes</taxon>
        <taxon>Cryptosporangiales</taxon>
        <taxon>Cryptosporangiaceae</taxon>
        <taxon>Cryptosporangium</taxon>
    </lineage>
</organism>
<accession>A0A545AML0</accession>
<dbReference type="InterPro" id="IPR000073">
    <property type="entry name" value="AB_hydrolase_1"/>
</dbReference>
<dbReference type="RefSeq" id="WP_142706860.1">
    <property type="nucleotide sequence ID" value="NZ_VIRS01000017.1"/>
</dbReference>
<feature type="domain" description="HTH luxR-type" evidence="1">
    <location>
        <begin position="278"/>
        <end position="343"/>
    </location>
</feature>
<dbReference type="InterPro" id="IPR036388">
    <property type="entry name" value="WH-like_DNA-bd_sf"/>
</dbReference>
<keyword evidence="2" id="KW-0378">Hydrolase</keyword>
<evidence type="ECO:0000313" key="2">
    <source>
        <dbReference type="EMBL" id="TQS42553.1"/>
    </source>
</evidence>
<dbReference type="GO" id="GO:0006355">
    <property type="term" value="P:regulation of DNA-templated transcription"/>
    <property type="evidence" value="ECO:0007669"/>
    <property type="project" value="InterPro"/>
</dbReference>